<organism evidence="2 3">
    <name type="scientific">Streptomyces ipomoeae</name>
    <dbReference type="NCBI Taxonomy" id="103232"/>
    <lineage>
        <taxon>Bacteria</taxon>
        <taxon>Bacillati</taxon>
        <taxon>Actinomycetota</taxon>
        <taxon>Actinomycetes</taxon>
        <taxon>Kitasatosporales</taxon>
        <taxon>Streptomycetaceae</taxon>
        <taxon>Streptomyces</taxon>
    </lineage>
</organism>
<reference evidence="2 3" key="1">
    <citation type="submission" date="2019-03" db="EMBL/GenBank/DDBJ databases">
        <title>Comparative genomic analyses of the sweetpotato soil rot pathogen, Streptomyces ipomoeae.</title>
        <authorList>
            <person name="Ruschel Soares N."/>
            <person name="Badger J.H."/>
            <person name="Huguet-Tapia J.C."/>
            <person name="Clark C.A."/>
            <person name="Pettis G.S."/>
        </authorList>
    </citation>
    <scope>NUCLEOTIDE SEQUENCE [LARGE SCALE GENOMIC DNA]</scope>
    <source>
        <strain evidence="2 3">88-35</strain>
    </source>
</reference>
<dbReference type="AlphaFoldDB" id="A0AAE9AXA8"/>
<sequence>MEQTLGYELEDDIHVLHHCDNPACLNLWPGHVYIGDHSDNMRDRAERGRENNHNAAKTHCPRGHAYTRENTYVTPSNGKRQCRACARERLCSTPAAQ</sequence>
<accession>A0AAE9AXA8</accession>
<evidence type="ECO:0000313" key="2">
    <source>
        <dbReference type="EMBL" id="TQE24855.1"/>
    </source>
</evidence>
<feature type="compositionally biased region" description="Basic and acidic residues" evidence="1">
    <location>
        <begin position="42"/>
        <end position="52"/>
    </location>
</feature>
<proteinExistence type="predicted"/>
<evidence type="ECO:0000256" key="1">
    <source>
        <dbReference type="SAM" id="MobiDB-lite"/>
    </source>
</evidence>
<dbReference type="InterPro" id="IPR044925">
    <property type="entry name" value="His-Me_finger_sf"/>
</dbReference>
<protein>
    <recommendedName>
        <fullName evidence="4">HNH endonuclease</fullName>
    </recommendedName>
</protein>
<dbReference type="SUPFAM" id="SSF54060">
    <property type="entry name" value="His-Me finger endonucleases"/>
    <property type="match status" value="1"/>
</dbReference>
<name>A0AAE9AXA8_9ACTN</name>
<comment type="caution">
    <text evidence="2">The sequence shown here is derived from an EMBL/GenBank/DDBJ whole genome shotgun (WGS) entry which is preliminary data.</text>
</comment>
<feature type="region of interest" description="Disordered" evidence="1">
    <location>
        <begin position="42"/>
        <end position="63"/>
    </location>
</feature>
<evidence type="ECO:0008006" key="4">
    <source>
        <dbReference type="Google" id="ProtNLM"/>
    </source>
</evidence>
<gene>
    <name evidence="2" type="ORF">Sipo8835_32600</name>
</gene>
<dbReference type="Proteomes" id="UP000318720">
    <property type="component" value="Unassembled WGS sequence"/>
</dbReference>
<evidence type="ECO:0000313" key="3">
    <source>
        <dbReference type="Proteomes" id="UP000318720"/>
    </source>
</evidence>
<dbReference type="EMBL" id="SPAZ01000255">
    <property type="protein sequence ID" value="TQE24855.1"/>
    <property type="molecule type" value="Genomic_DNA"/>
</dbReference>
<dbReference type="RefSeq" id="WP_141584817.1">
    <property type="nucleotide sequence ID" value="NZ_SPAZ01000255.1"/>
</dbReference>